<feature type="compositionally biased region" description="Polar residues" evidence="4">
    <location>
        <begin position="42"/>
        <end position="52"/>
    </location>
</feature>
<evidence type="ECO:0000313" key="5">
    <source>
        <dbReference type="EMBL" id="KAL3807191.1"/>
    </source>
</evidence>
<name>A0ABD3RAN1_9STRA</name>
<gene>
    <name evidence="5" type="ORF">ACHAXA_008903</name>
</gene>
<evidence type="ECO:0000256" key="1">
    <source>
        <dbReference type="ARBA" id="ARBA00022574"/>
    </source>
</evidence>
<dbReference type="SUPFAM" id="SSF50978">
    <property type="entry name" value="WD40 repeat-like"/>
    <property type="match status" value="1"/>
</dbReference>
<dbReference type="PROSITE" id="PS00678">
    <property type="entry name" value="WD_REPEATS_1"/>
    <property type="match status" value="1"/>
</dbReference>
<dbReference type="Pfam" id="PF00400">
    <property type="entry name" value="WD40"/>
    <property type="match status" value="2"/>
</dbReference>
<reference evidence="5 6" key="1">
    <citation type="submission" date="2024-10" db="EMBL/GenBank/DDBJ databases">
        <title>Updated reference genomes for cyclostephanoid diatoms.</title>
        <authorList>
            <person name="Roberts W.R."/>
            <person name="Alverson A.J."/>
        </authorList>
    </citation>
    <scope>NUCLEOTIDE SEQUENCE [LARGE SCALE GENOMIC DNA]</scope>
    <source>
        <strain evidence="5 6">AJA228-03</strain>
    </source>
</reference>
<evidence type="ECO:0000313" key="6">
    <source>
        <dbReference type="Proteomes" id="UP001530377"/>
    </source>
</evidence>
<keyword evidence="2" id="KW-0677">Repeat</keyword>
<dbReference type="PANTHER" id="PTHR19879:SF9">
    <property type="entry name" value="TRANSCRIPTION INITIATION FACTOR TFIID SUBUNIT 5"/>
    <property type="match status" value="1"/>
</dbReference>
<dbReference type="InterPro" id="IPR036322">
    <property type="entry name" value="WD40_repeat_dom_sf"/>
</dbReference>
<comment type="caution">
    <text evidence="5">The sequence shown here is derived from an EMBL/GenBank/DDBJ whole genome shotgun (WGS) entry which is preliminary data.</text>
</comment>
<proteinExistence type="predicted"/>
<accession>A0ABD3RAN1</accession>
<evidence type="ECO:0000256" key="2">
    <source>
        <dbReference type="ARBA" id="ARBA00022737"/>
    </source>
</evidence>
<dbReference type="Gene3D" id="2.130.10.10">
    <property type="entry name" value="YVTN repeat-like/Quinoprotein amine dehydrogenase"/>
    <property type="match status" value="2"/>
</dbReference>
<dbReference type="SMART" id="SM00320">
    <property type="entry name" value="WD40"/>
    <property type="match status" value="6"/>
</dbReference>
<dbReference type="EMBL" id="JALLPB020000663">
    <property type="protein sequence ID" value="KAL3807191.1"/>
    <property type="molecule type" value="Genomic_DNA"/>
</dbReference>
<dbReference type="InterPro" id="IPR020472">
    <property type="entry name" value="WD40_PAC1"/>
</dbReference>
<dbReference type="PROSITE" id="PS50082">
    <property type="entry name" value="WD_REPEATS_2"/>
    <property type="match status" value="1"/>
</dbReference>
<dbReference type="InterPro" id="IPR001680">
    <property type="entry name" value="WD40_rpt"/>
</dbReference>
<dbReference type="InterPro" id="IPR015943">
    <property type="entry name" value="WD40/YVTN_repeat-like_dom_sf"/>
</dbReference>
<feature type="repeat" description="WD" evidence="3">
    <location>
        <begin position="75"/>
        <end position="116"/>
    </location>
</feature>
<dbReference type="PRINTS" id="PR00320">
    <property type="entry name" value="GPROTEINBRPT"/>
</dbReference>
<dbReference type="InterPro" id="IPR019775">
    <property type="entry name" value="WD40_repeat_CS"/>
</dbReference>
<evidence type="ECO:0008006" key="7">
    <source>
        <dbReference type="Google" id="ProtNLM"/>
    </source>
</evidence>
<keyword evidence="1 3" id="KW-0853">WD repeat</keyword>
<dbReference type="PROSITE" id="PS50294">
    <property type="entry name" value="WD_REPEATS_REGION"/>
    <property type="match status" value="1"/>
</dbReference>
<organism evidence="5 6">
    <name type="scientific">Cyclostephanos tholiformis</name>
    <dbReference type="NCBI Taxonomy" id="382380"/>
    <lineage>
        <taxon>Eukaryota</taxon>
        <taxon>Sar</taxon>
        <taxon>Stramenopiles</taxon>
        <taxon>Ochrophyta</taxon>
        <taxon>Bacillariophyta</taxon>
        <taxon>Coscinodiscophyceae</taxon>
        <taxon>Thalassiosirophycidae</taxon>
        <taxon>Stephanodiscales</taxon>
        <taxon>Stephanodiscaceae</taxon>
        <taxon>Cyclostephanos</taxon>
    </lineage>
</organism>
<evidence type="ECO:0000256" key="4">
    <source>
        <dbReference type="SAM" id="MobiDB-lite"/>
    </source>
</evidence>
<feature type="region of interest" description="Disordered" evidence="4">
    <location>
        <begin position="34"/>
        <end position="60"/>
    </location>
</feature>
<sequence length="492" mass="54112">MVDPRDDRPRIEFRPNAYREANALYTAFFGKALHSSSSSSSNDVNATSQGEPSPQEKDPIYKIAITPPDNERICMGGHKEIIFGLSFSPDGKYMATASQDSTIRIWDVTSHRLKATLSEGNNVEFECLRVAWLGAKDNEISTSLGRAREKYLLASAGADGIVRLWSATNADGSDDGRIEKLNWKCTGVLDHYVWEKNGVMGDGKSSADDDGTEEVDRPQIYGLQFVRSKEALSNMNILLVSTDDRIYLWNIEQDEGDGDNIYLRRFLPVLSIHFSHLNDGSFEANKFGGPRNPENKCFVFDAHYSECNDFVGAALSDGTCRVVSLHDSENGPFYQERCVLSLPPGYFGKGGGHLTSLSWDKSGTRLATCIGSGRVILWSIQLVNNNSTEVLHPACLAVLEGGHDVGRPLYGAKYCGGKEEDLLMTWGVDGKVCVWDSFSIGTVTSPICTLISHLKKYPIYALDITKRETQIGIAGGGDDGGFFGMPVYIYDI</sequence>
<keyword evidence="6" id="KW-1185">Reference proteome</keyword>
<evidence type="ECO:0000256" key="3">
    <source>
        <dbReference type="PROSITE-ProRule" id="PRU00221"/>
    </source>
</evidence>
<dbReference type="PANTHER" id="PTHR19879">
    <property type="entry name" value="TRANSCRIPTION INITIATION FACTOR TFIID"/>
    <property type="match status" value="1"/>
</dbReference>
<protein>
    <recommendedName>
        <fullName evidence="7">WD40 repeat-like protein</fullName>
    </recommendedName>
</protein>
<dbReference type="Proteomes" id="UP001530377">
    <property type="component" value="Unassembled WGS sequence"/>
</dbReference>
<dbReference type="AlphaFoldDB" id="A0ABD3RAN1"/>